<name>A0ACB7FL27_NIBAL</name>
<accession>A0ACB7FL27</accession>
<dbReference type="EMBL" id="CM024789">
    <property type="protein sequence ID" value="KAG8015012.1"/>
    <property type="molecule type" value="Genomic_DNA"/>
</dbReference>
<protein>
    <submittedName>
        <fullName evidence="1">Uncharacterized protein</fullName>
    </submittedName>
</protein>
<comment type="caution">
    <text evidence="1">The sequence shown here is derived from an EMBL/GenBank/DDBJ whole genome shotgun (WGS) entry which is preliminary data.</text>
</comment>
<reference evidence="1" key="1">
    <citation type="submission" date="2020-04" db="EMBL/GenBank/DDBJ databases">
        <title>A chromosome-scale assembly and high-density genetic map of the yellow drum (Nibea albiflora) genome.</title>
        <authorList>
            <person name="Xu D."/>
            <person name="Zhang W."/>
            <person name="Chen R."/>
            <person name="Tan P."/>
            <person name="Wang L."/>
            <person name="Song H."/>
            <person name="Tian L."/>
            <person name="Zhu Q."/>
            <person name="Wang B."/>
        </authorList>
    </citation>
    <scope>NUCLEOTIDE SEQUENCE</scope>
    <source>
        <strain evidence="1">ZJHYS-2018</strain>
    </source>
</reference>
<evidence type="ECO:0000313" key="1">
    <source>
        <dbReference type="EMBL" id="KAG8015012.1"/>
    </source>
</evidence>
<dbReference type="Proteomes" id="UP000805704">
    <property type="component" value="Chromosome 1"/>
</dbReference>
<organism evidence="1 2">
    <name type="scientific">Nibea albiflora</name>
    <name type="common">Yellow drum</name>
    <name type="synonym">Corvina albiflora</name>
    <dbReference type="NCBI Taxonomy" id="240163"/>
    <lineage>
        <taxon>Eukaryota</taxon>
        <taxon>Metazoa</taxon>
        <taxon>Chordata</taxon>
        <taxon>Craniata</taxon>
        <taxon>Vertebrata</taxon>
        <taxon>Euteleostomi</taxon>
        <taxon>Actinopterygii</taxon>
        <taxon>Neopterygii</taxon>
        <taxon>Teleostei</taxon>
        <taxon>Neoteleostei</taxon>
        <taxon>Acanthomorphata</taxon>
        <taxon>Eupercaria</taxon>
        <taxon>Sciaenidae</taxon>
        <taxon>Nibea</taxon>
    </lineage>
</organism>
<proteinExistence type="predicted"/>
<keyword evidence="2" id="KW-1185">Reference proteome</keyword>
<sequence>MALSQKSYALLLVFVAAVCIQFYQAEAGVIPGRCSCRHAVMYIKGNISDFQVLEKRPACNKVELFVTWNKADNTTDKICLDTDGKLAKAFLGCWQSSLTDEAVDESVMGAEPDGSTVLPGSEPEDRTVFWISQLPDSTGEQSTKMDDVDGHDRRGSDAPGQTDPNNQDEGGLDGPEERQSDKLNRSNPCGPDVDADGAVVLPQLPTCCLHSFC</sequence>
<gene>
    <name evidence="1" type="ORF">GBF38_022247</name>
</gene>
<evidence type="ECO:0000313" key="2">
    <source>
        <dbReference type="Proteomes" id="UP000805704"/>
    </source>
</evidence>